<dbReference type="EMBL" id="UOFE01000013">
    <property type="protein sequence ID" value="VAW51198.1"/>
    <property type="molecule type" value="Genomic_DNA"/>
</dbReference>
<name>A0A3B0W5J8_9ZZZZ</name>
<protein>
    <submittedName>
        <fullName evidence="1">Uncharacterized protein</fullName>
    </submittedName>
</protein>
<organism evidence="1">
    <name type="scientific">hydrothermal vent metagenome</name>
    <dbReference type="NCBI Taxonomy" id="652676"/>
    <lineage>
        <taxon>unclassified sequences</taxon>
        <taxon>metagenomes</taxon>
        <taxon>ecological metagenomes</taxon>
    </lineage>
</organism>
<accession>A0A3B0W5J8</accession>
<gene>
    <name evidence="1" type="ORF">MNBD_GAMMA05-1052</name>
</gene>
<reference evidence="1" key="1">
    <citation type="submission" date="2018-06" db="EMBL/GenBank/DDBJ databases">
        <authorList>
            <person name="Zhirakovskaya E."/>
        </authorList>
    </citation>
    <scope>NUCLEOTIDE SEQUENCE</scope>
</reference>
<dbReference type="AlphaFoldDB" id="A0A3B0W5J8"/>
<evidence type="ECO:0000313" key="1">
    <source>
        <dbReference type="EMBL" id="VAW51198.1"/>
    </source>
</evidence>
<proteinExistence type="predicted"/>
<sequence>MIKNKKILGIIIRAIGLVALIVTHPINAATYNFSYTGVFTVLDQTGNYVINSDVPSNSWNGTRTDISGNFTFNDATGVSTSTINSFMLFGAPISFSTANSIAIGDGIGSPGNLLVSTMTFDYDTNIGVPLDIVYDATGLFNALQFGMSVGDVISGDQLLDSMSNVLVGSLGSVLPASDGVTLGPLSLQIGPTPVAATTWNVSNPGNLNAIYPLTADTIGGSTQLSGLFTGLSLNLDIGDAGSMYLESIVPSPVPVPASIWLLLSGLGVLALKLNVKRVV</sequence>